<dbReference type="Gene3D" id="1.20.120.530">
    <property type="entry name" value="GntR ligand-binding domain-like"/>
    <property type="match status" value="1"/>
</dbReference>
<dbReference type="InterPro" id="IPR036388">
    <property type="entry name" value="WH-like_DNA-bd_sf"/>
</dbReference>
<dbReference type="PANTHER" id="PTHR43537">
    <property type="entry name" value="TRANSCRIPTIONAL REGULATOR, GNTR FAMILY"/>
    <property type="match status" value="1"/>
</dbReference>
<organism evidence="5 6">
    <name type="scientific">Kordiimonas pumila</name>
    <dbReference type="NCBI Taxonomy" id="2161677"/>
    <lineage>
        <taxon>Bacteria</taxon>
        <taxon>Pseudomonadati</taxon>
        <taxon>Pseudomonadota</taxon>
        <taxon>Alphaproteobacteria</taxon>
        <taxon>Kordiimonadales</taxon>
        <taxon>Kordiimonadaceae</taxon>
        <taxon>Kordiimonas</taxon>
    </lineage>
</organism>
<keyword evidence="2" id="KW-0238">DNA-binding</keyword>
<evidence type="ECO:0000256" key="2">
    <source>
        <dbReference type="ARBA" id="ARBA00023125"/>
    </source>
</evidence>
<keyword evidence="3" id="KW-0804">Transcription</keyword>
<dbReference type="PROSITE" id="PS50949">
    <property type="entry name" value="HTH_GNTR"/>
    <property type="match status" value="1"/>
</dbReference>
<dbReference type="PANTHER" id="PTHR43537:SF20">
    <property type="entry name" value="HTH-TYPE TRANSCRIPTIONAL REPRESSOR GLAR"/>
    <property type="match status" value="1"/>
</dbReference>
<evidence type="ECO:0000256" key="1">
    <source>
        <dbReference type="ARBA" id="ARBA00023015"/>
    </source>
</evidence>
<gene>
    <name evidence="5" type="ORF">ACFOKA_16690</name>
</gene>
<dbReference type="InterPro" id="IPR011711">
    <property type="entry name" value="GntR_C"/>
</dbReference>
<evidence type="ECO:0000313" key="5">
    <source>
        <dbReference type="EMBL" id="MFC3053539.1"/>
    </source>
</evidence>
<comment type="caution">
    <text evidence="5">The sequence shown here is derived from an EMBL/GenBank/DDBJ whole genome shotgun (WGS) entry which is preliminary data.</text>
</comment>
<dbReference type="RefSeq" id="WP_194215507.1">
    <property type="nucleotide sequence ID" value="NZ_CP061205.1"/>
</dbReference>
<name>A0ABV7D8K1_9PROT</name>
<dbReference type="SUPFAM" id="SSF46785">
    <property type="entry name" value="Winged helix' DNA-binding domain"/>
    <property type="match status" value="1"/>
</dbReference>
<dbReference type="Gene3D" id="1.10.10.10">
    <property type="entry name" value="Winged helix-like DNA-binding domain superfamily/Winged helix DNA-binding domain"/>
    <property type="match status" value="1"/>
</dbReference>
<evidence type="ECO:0000256" key="3">
    <source>
        <dbReference type="ARBA" id="ARBA00023163"/>
    </source>
</evidence>
<dbReference type="InterPro" id="IPR008920">
    <property type="entry name" value="TF_FadR/GntR_C"/>
</dbReference>
<keyword evidence="6" id="KW-1185">Reference proteome</keyword>
<dbReference type="Proteomes" id="UP001595444">
    <property type="component" value="Unassembled WGS sequence"/>
</dbReference>
<evidence type="ECO:0000259" key="4">
    <source>
        <dbReference type="PROSITE" id="PS50949"/>
    </source>
</evidence>
<sequence>MQTSESEKVMVKTLADYAYKTIRADIIAGALPPGEKLRLEMLCKRYDIGMSPLREALARLIGDNLVKTEGQRGFWVSGLSVEELDDLVRVRNLIETEALQLSLQRGGDAWKAKLTEAFERLTAAEERLASGDETVLKEWEDMNRIFHQVLISECGSPWLMRMLANLYQQSERYRRISIHQNTPDRDVHEEHHAIYEAAMEKQTLKASRLIERHLTNTADAVKRAFYDMSEGVGS</sequence>
<reference evidence="6" key="1">
    <citation type="journal article" date="2019" name="Int. J. Syst. Evol. Microbiol.">
        <title>The Global Catalogue of Microorganisms (GCM) 10K type strain sequencing project: providing services to taxonomists for standard genome sequencing and annotation.</title>
        <authorList>
            <consortium name="The Broad Institute Genomics Platform"/>
            <consortium name="The Broad Institute Genome Sequencing Center for Infectious Disease"/>
            <person name="Wu L."/>
            <person name="Ma J."/>
        </authorList>
    </citation>
    <scope>NUCLEOTIDE SEQUENCE [LARGE SCALE GENOMIC DNA]</scope>
    <source>
        <strain evidence="6">KCTC 62164</strain>
    </source>
</reference>
<dbReference type="InterPro" id="IPR036390">
    <property type="entry name" value="WH_DNA-bd_sf"/>
</dbReference>
<protein>
    <submittedName>
        <fullName evidence="5">GntR family transcriptional regulator</fullName>
    </submittedName>
</protein>
<dbReference type="EMBL" id="JBHRSL010000027">
    <property type="protein sequence ID" value="MFC3053539.1"/>
    <property type="molecule type" value="Genomic_DNA"/>
</dbReference>
<dbReference type="Pfam" id="PF07729">
    <property type="entry name" value="FCD"/>
    <property type="match status" value="1"/>
</dbReference>
<proteinExistence type="predicted"/>
<keyword evidence="1" id="KW-0805">Transcription regulation</keyword>
<dbReference type="SUPFAM" id="SSF48008">
    <property type="entry name" value="GntR ligand-binding domain-like"/>
    <property type="match status" value="1"/>
</dbReference>
<dbReference type="SMART" id="SM00895">
    <property type="entry name" value="FCD"/>
    <property type="match status" value="1"/>
</dbReference>
<evidence type="ECO:0000313" key="6">
    <source>
        <dbReference type="Proteomes" id="UP001595444"/>
    </source>
</evidence>
<dbReference type="Pfam" id="PF00392">
    <property type="entry name" value="GntR"/>
    <property type="match status" value="1"/>
</dbReference>
<feature type="domain" description="HTH gntR-type" evidence="4">
    <location>
        <begin position="12"/>
        <end position="79"/>
    </location>
</feature>
<dbReference type="SMART" id="SM00345">
    <property type="entry name" value="HTH_GNTR"/>
    <property type="match status" value="1"/>
</dbReference>
<dbReference type="InterPro" id="IPR000524">
    <property type="entry name" value="Tscrpt_reg_HTH_GntR"/>
</dbReference>
<accession>A0ABV7D8K1</accession>